<dbReference type="AlphaFoldDB" id="A0AAD1TC52"/>
<protein>
    <submittedName>
        <fullName evidence="2">Uncharacterized protein</fullName>
    </submittedName>
</protein>
<name>A0AAD1TC52_PELCU</name>
<evidence type="ECO:0000313" key="3">
    <source>
        <dbReference type="Proteomes" id="UP001295444"/>
    </source>
</evidence>
<keyword evidence="3" id="KW-1185">Reference proteome</keyword>
<feature type="region of interest" description="Disordered" evidence="1">
    <location>
        <begin position="1"/>
        <end position="47"/>
    </location>
</feature>
<feature type="compositionally biased region" description="Acidic residues" evidence="1">
    <location>
        <begin position="7"/>
        <end position="20"/>
    </location>
</feature>
<reference evidence="2" key="1">
    <citation type="submission" date="2022-03" db="EMBL/GenBank/DDBJ databases">
        <authorList>
            <person name="Alioto T."/>
            <person name="Alioto T."/>
            <person name="Gomez Garrido J."/>
        </authorList>
    </citation>
    <scope>NUCLEOTIDE SEQUENCE</scope>
</reference>
<evidence type="ECO:0000256" key="1">
    <source>
        <dbReference type="SAM" id="MobiDB-lite"/>
    </source>
</evidence>
<evidence type="ECO:0000313" key="2">
    <source>
        <dbReference type="EMBL" id="CAH2321925.1"/>
    </source>
</evidence>
<sequence length="89" mass="10239">MVPEAQPEVEDSEDAQEEAESLASSHQKEADQESGSEEDLTPSTRGDIKKLLRDLRKVWKEDLHETQKELDIVTQKIKRVEEREKASHI</sequence>
<gene>
    <name evidence="2" type="ORF">PECUL_23A057794</name>
</gene>
<accession>A0AAD1TC52</accession>
<proteinExistence type="predicted"/>
<dbReference type="Proteomes" id="UP001295444">
    <property type="component" value="Chromosome 11"/>
</dbReference>
<dbReference type="EMBL" id="OW240922">
    <property type="protein sequence ID" value="CAH2321925.1"/>
    <property type="molecule type" value="Genomic_DNA"/>
</dbReference>
<organism evidence="2 3">
    <name type="scientific">Pelobates cultripes</name>
    <name type="common">Western spadefoot toad</name>
    <dbReference type="NCBI Taxonomy" id="61616"/>
    <lineage>
        <taxon>Eukaryota</taxon>
        <taxon>Metazoa</taxon>
        <taxon>Chordata</taxon>
        <taxon>Craniata</taxon>
        <taxon>Vertebrata</taxon>
        <taxon>Euteleostomi</taxon>
        <taxon>Amphibia</taxon>
        <taxon>Batrachia</taxon>
        <taxon>Anura</taxon>
        <taxon>Pelobatoidea</taxon>
        <taxon>Pelobatidae</taxon>
        <taxon>Pelobates</taxon>
    </lineage>
</organism>